<keyword evidence="5" id="KW-1185">Reference proteome</keyword>
<gene>
    <name evidence="4" type="ORF">SAMN05216490_2631</name>
</gene>
<dbReference type="EMBL" id="LT629740">
    <property type="protein sequence ID" value="SDT16433.1"/>
    <property type="molecule type" value="Genomic_DNA"/>
</dbReference>
<evidence type="ECO:0000313" key="4">
    <source>
        <dbReference type="EMBL" id="SDT16433.1"/>
    </source>
</evidence>
<dbReference type="Gene3D" id="1.50.10.20">
    <property type="match status" value="1"/>
</dbReference>
<feature type="domain" description="Non-reducing end beta-L-arabinofuranosidase-like GH127 middle" evidence="2">
    <location>
        <begin position="467"/>
        <end position="563"/>
    </location>
</feature>
<dbReference type="InterPro" id="IPR049174">
    <property type="entry name" value="Beta-AFase-like"/>
</dbReference>
<feature type="domain" description="Non-reducing end beta-L-arabinofuranosidase-like GH127 C-terminal" evidence="3">
    <location>
        <begin position="565"/>
        <end position="681"/>
    </location>
</feature>
<dbReference type="Pfam" id="PF20736">
    <property type="entry name" value="Glyco_hydro127M"/>
    <property type="match status" value="1"/>
</dbReference>
<feature type="domain" description="Non-reducing end beta-L-arabinofuranosidase-like GH127 catalytic" evidence="1">
    <location>
        <begin position="50"/>
        <end position="456"/>
    </location>
</feature>
<evidence type="ECO:0000259" key="2">
    <source>
        <dbReference type="Pfam" id="PF20736"/>
    </source>
</evidence>
<evidence type="ECO:0000259" key="1">
    <source>
        <dbReference type="Pfam" id="PF07944"/>
    </source>
</evidence>
<dbReference type="PANTHER" id="PTHR43465:SF1">
    <property type="entry name" value="NON-REDUCING END BETA-L-ARABINOFURANOSIDASE"/>
    <property type="match status" value="1"/>
</dbReference>
<dbReference type="InterPro" id="IPR049046">
    <property type="entry name" value="Beta-AFase-like_GH127_middle"/>
</dbReference>
<dbReference type="RefSeq" id="WP_232009265.1">
    <property type="nucleotide sequence ID" value="NZ_LT629740.1"/>
</dbReference>
<dbReference type="SUPFAM" id="SSF48208">
    <property type="entry name" value="Six-hairpin glycosidases"/>
    <property type="match status" value="1"/>
</dbReference>
<sequence length="684" mass="76937">MNLMIKSVLIRLAIVIIGILGVKSAYAQDKALVNTSASPYAKLSSVNMGDVSWTTGFWADRFKVCRETMIPNLWKIYSDPKMGHAIQNFEIAAGLDTGSHVGPPFQDGDFYKLFEAVAAMYSATHDPKLDQLMDNTIALFAKAQRADGYIHTPTSIEERNHPKQSKAFEDRLNFETYNLGHLMTAACVHYRATGKRNFLDIAIKATDYLYNFYKTASPELARNAICPSHYMGVVEMYRTTHDPKYLELAKNLIDIRGLMKDGTDDNQDRIPFRQQTAATGHAVRANYLYAGAADVYAETGDTTLLHTLNLVWNDVVNRKMYITGGCGALYDGVSPDGTSYLLKDVQEVHQAYGRDYQLPNFTAHNETCASVGNVLWNWRMLQLTGDAKYADVMELTLYNGMLSGISLDGKSFFYTNPLSVDDDLPFRDRWSRDRVGYIAYSDCCPPNVVRTIAEVSNYAYNISGKGLWFNLYGGNKLSTKLKDGSPIKLTQTTDYPWNGNIKIHFDETLGKEFSAFLRIPGWCKSATLMINGKPVGIKLISGEYVAVTRNWKIGDEMELQLPMPVKMMEANPLVEETRNQVAVKRGPIVYCLESVDLPKGKKIADIALSPKAKLKPQLIKIANCDIMSLTGVADIRDENNWNNNLYKEVSLANPNTKLNIRLIPYYAWDNRGHVNMETWIPFDR</sequence>
<reference evidence="4 5" key="1">
    <citation type="submission" date="2016-10" db="EMBL/GenBank/DDBJ databases">
        <authorList>
            <person name="de Groot N.N."/>
        </authorList>
    </citation>
    <scope>NUCLEOTIDE SEQUENCE [LARGE SCALE GENOMIC DNA]</scope>
    <source>
        <strain evidence="4 5">MP1X4</strain>
    </source>
</reference>
<protein>
    <recommendedName>
        <fullName evidence="6">DUF1680 family protein</fullName>
    </recommendedName>
</protein>
<dbReference type="GO" id="GO:0005975">
    <property type="term" value="P:carbohydrate metabolic process"/>
    <property type="evidence" value="ECO:0007669"/>
    <property type="project" value="InterPro"/>
</dbReference>
<organism evidence="4 5">
    <name type="scientific">Mucilaginibacter mallensis</name>
    <dbReference type="NCBI Taxonomy" id="652787"/>
    <lineage>
        <taxon>Bacteria</taxon>
        <taxon>Pseudomonadati</taxon>
        <taxon>Bacteroidota</taxon>
        <taxon>Sphingobacteriia</taxon>
        <taxon>Sphingobacteriales</taxon>
        <taxon>Sphingobacteriaceae</taxon>
        <taxon>Mucilaginibacter</taxon>
    </lineage>
</organism>
<dbReference type="Pfam" id="PF07944">
    <property type="entry name" value="Beta-AFase-like_GH127_cat"/>
    <property type="match status" value="1"/>
</dbReference>
<proteinExistence type="predicted"/>
<evidence type="ECO:0000259" key="3">
    <source>
        <dbReference type="Pfam" id="PF20737"/>
    </source>
</evidence>
<dbReference type="Proteomes" id="UP000199679">
    <property type="component" value="Chromosome I"/>
</dbReference>
<evidence type="ECO:0008006" key="6">
    <source>
        <dbReference type="Google" id="ProtNLM"/>
    </source>
</evidence>
<name>A0A1H1Y4S2_MUCMA</name>
<dbReference type="PANTHER" id="PTHR43465">
    <property type="entry name" value="DUF1680 DOMAIN PROTEIN (AFU_ORTHOLOGUE AFUA_1G08910)"/>
    <property type="match status" value="1"/>
</dbReference>
<accession>A0A1H1Y4S2</accession>
<dbReference type="STRING" id="652787.SAMN05216490_2631"/>
<dbReference type="AlphaFoldDB" id="A0A1H1Y4S2"/>
<dbReference type="InterPro" id="IPR012878">
    <property type="entry name" value="Beta-AFase-like_GH127_cat"/>
</dbReference>
<evidence type="ECO:0000313" key="5">
    <source>
        <dbReference type="Proteomes" id="UP000199679"/>
    </source>
</evidence>
<dbReference type="InterPro" id="IPR049049">
    <property type="entry name" value="Beta-AFase-like_GH127_C"/>
</dbReference>
<dbReference type="Pfam" id="PF20737">
    <property type="entry name" value="Glyco_hydro127C"/>
    <property type="match status" value="1"/>
</dbReference>
<dbReference type="InterPro" id="IPR008928">
    <property type="entry name" value="6-hairpin_glycosidase_sf"/>
</dbReference>